<keyword evidence="10" id="KW-0175">Coiled coil</keyword>
<feature type="coiled-coil region" evidence="10">
    <location>
        <begin position="354"/>
        <end position="450"/>
    </location>
</feature>
<dbReference type="CDD" id="cd01989">
    <property type="entry name" value="USP_STK_Ubox_N"/>
    <property type="match status" value="1"/>
</dbReference>
<keyword evidence="8 9" id="KW-0067">ATP-binding</keyword>
<dbReference type="InterPro" id="IPR051348">
    <property type="entry name" value="U-box_ubiquitin_ligases"/>
</dbReference>
<dbReference type="PANTHER" id="PTHR45647">
    <property type="entry name" value="OS02G0152300 PROTEIN"/>
    <property type="match status" value="1"/>
</dbReference>
<keyword evidence="7" id="KW-0833">Ubl conjugation pathway</keyword>
<proteinExistence type="predicted"/>
<evidence type="ECO:0000256" key="7">
    <source>
        <dbReference type="ARBA" id="ARBA00022786"/>
    </source>
</evidence>
<evidence type="ECO:0000256" key="3">
    <source>
        <dbReference type="ARBA" id="ARBA00022527"/>
    </source>
</evidence>
<dbReference type="GO" id="GO:0004674">
    <property type="term" value="F:protein serine/threonine kinase activity"/>
    <property type="evidence" value="ECO:0007669"/>
    <property type="project" value="UniProtKB-KW"/>
</dbReference>
<dbReference type="CDD" id="cd14066">
    <property type="entry name" value="STKc_IRAK"/>
    <property type="match status" value="1"/>
</dbReference>
<dbReference type="GO" id="GO:0061630">
    <property type="term" value="F:ubiquitin protein ligase activity"/>
    <property type="evidence" value="ECO:0007669"/>
    <property type="project" value="UniProtKB-EC"/>
</dbReference>
<evidence type="ECO:0000256" key="8">
    <source>
        <dbReference type="ARBA" id="ARBA00022840"/>
    </source>
</evidence>
<dbReference type="PROSITE" id="PS00107">
    <property type="entry name" value="PROTEIN_KINASE_ATP"/>
    <property type="match status" value="1"/>
</dbReference>
<evidence type="ECO:0000313" key="14">
    <source>
        <dbReference type="Proteomes" id="UP000619265"/>
    </source>
</evidence>
<evidence type="ECO:0000256" key="9">
    <source>
        <dbReference type="PROSITE-ProRule" id="PRU10141"/>
    </source>
</evidence>
<dbReference type="AlphaFoldDB" id="A0A834CL85"/>
<dbReference type="PROSITE" id="PS50011">
    <property type="entry name" value="PROTEIN_KINASE_DOM"/>
    <property type="match status" value="1"/>
</dbReference>
<dbReference type="FunFam" id="3.30.200.20:FF:000039">
    <property type="entry name" value="receptor-like protein kinase FERONIA"/>
    <property type="match status" value="1"/>
</dbReference>
<dbReference type="SUPFAM" id="SSF56112">
    <property type="entry name" value="Protein kinase-like (PK-like)"/>
    <property type="match status" value="1"/>
</dbReference>
<evidence type="ECO:0000259" key="12">
    <source>
        <dbReference type="PROSITE" id="PS50011"/>
    </source>
</evidence>
<evidence type="ECO:0000256" key="5">
    <source>
        <dbReference type="ARBA" id="ARBA00022741"/>
    </source>
</evidence>
<feature type="domain" description="Protein kinase" evidence="12">
    <location>
        <begin position="477"/>
        <end position="751"/>
    </location>
</feature>
<evidence type="ECO:0000256" key="6">
    <source>
        <dbReference type="ARBA" id="ARBA00022777"/>
    </source>
</evidence>
<gene>
    <name evidence="13" type="ORF">F2P56_014363</name>
</gene>
<feature type="compositionally biased region" description="Low complexity" evidence="11">
    <location>
        <begin position="275"/>
        <end position="290"/>
    </location>
</feature>
<dbReference type="InterPro" id="IPR011009">
    <property type="entry name" value="Kinase-like_dom_sf"/>
</dbReference>
<keyword evidence="4" id="KW-0808">Transferase</keyword>
<dbReference type="Gene3D" id="1.10.510.10">
    <property type="entry name" value="Transferase(Phosphotransferase) domain 1"/>
    <property type="match status" value="1"/>
</dbReference>
<dbReference type="PANTHER" id="PTHR45647:SF100">
    <property type="entry name" value="U-BOX DOMAIN-CONTAINING PROTEIN 33"/>
    <property type="match status" value="1"/>
</dbReference>
<dbReference type="Gene3D" id="3.40.50.620">
    <property type="entry name" value="HUPs"/>
    <property type="match status" value="1"/>
</dbReference>
<keyword evidence="5 9" id="KW-0547">Nucleotide-binding</keyword>
<dbReference type="SUPFAM" id="SSF52402">
    <property type="entry name" value="Adenine nucleotide alpha hydrolases-like"/>
    <property type="match status" value="1"/>
</dbReference>
<dbReference type="InterPro" id="IPR017441">
    <property type="entry name" value="Protein_kinase_ATP_BS"/>
</dbReference>
<dbReference type="SMART" id="SM00220">
    <property type="entry name" value="S_TKc"/>
    <property type="match status" value="1"/>
</dbReference>
<comment type="catalytic activity">
    <reaction evidence="1">
        <text>S-ubiquitinyl-[E2 ubiquitin-conjugating enzyme]-L-cysteine + [acceptor protein]-L-lysine = [E2 ubiquitin-conjugating enzyme]-L-cysteine + N(6)-ubiquitinyl-[acceptor protein]-L-lysine.</text>
        <dbReference type="EC" id="2.3.2.27"/>
    </reaction>
</comment>
<dbReference type="EMBL" id="LIHL02000007">
    <property type="protein sequence ID" value="KAF5464274.1"/>
    <property type="molecule type" value="Genomic_DNA"/>
</dbReference>
<sequence>MKVLGTLDEDLMEKVSEDTICVAVGKDEEEGKSILLWAFHNSGGRRICILHVHPPPKLIRHPLGPAKTPAKYVNEMFVTEHEERDRQNMYEILHRYDQICGKMGVQAEIRQTEMENIEEGIVTLITQYGIKWLVMGAAAEKHYSRKMIELKSEKSKYVCERAPVDCFIQFICKGCLIRTRKPRIDHIDQNGESSLTVLRSRSVHSGNNSNEAETGCSNLLRSQSVAQNHIREDRNIVKSVFNAMFRGGTKEPSISPKSRSEAEHNSTTSDHESDLLSLRSPSGSSRSTYSPKGVLDLTLSPLVRKPSTPTLEGFEFISTPFSPGSSSVVDVASSNEARSVADKTNLDNPHYERLQQVMANAEKLTRLQQKVARELGEAMGKAQEELILRREIEEGKAKEREIETMKNQIDQLMEKFQIFQERETSLKNQILELQMERDNAVKEAEELRYKQGECSSWNMPWFSEFSLLEIKEATQNFNESLKIGEGGYGNIYKGYLRQIEVAIKRLNPQSLHSSCGQGPSEFQMEVRVLSQLRHPNLVRLVGSCPEEFALIYEYLSNGSLEDRLRCRDKTPPLSWQTRICIATELCSVLVYLHSSKPHSIVHGDLKPSNILLDANFVSKLSDFGICRVLCHDQCSNNNTTLCRITIPKGTLAYVDPDFVETGVLTMKADVYSFGIILLQLLTNRPAISIANDVKSALGDGNLKALLDPSAGDWPIVVAQTLAELALPCCDRNRKNRPELGSDVWEVLESIMASSVASSSTQMGPKG</sequence>
<evidence type="ECO:0000256" key="11">
    <source>
        <dbReference type="SAM" id="MobiDB-lite"/>
    </source>
</evidence>
<evidence type="ECO:0000256" key="2">
    <source>
        <dbReference type="ARBA" id="ARBA00012483"/>
    </source>
</evidence>
<keyword evidence="3" id="KW-0723">Serine/threonine-protein kinase</keyword>
<reference evidence="13" key="1">
    <citation type="submission" date="2015-10" db="EMBL/GenBank/DDBJ databases">
        <authorList>
            <person name="Martinez-Garcia P.J."/>
            <person name="Crepeau M.W."/>
            <person name="Puiu D."/>
            <person name="Gonzalez-Ibeas D."/>
            <person name="Whalen J."/>
            <person name="Stevens K."/>
            <person name="Paul R."/>
            <person name="Butterfield T."/>
            <person name="Britton M."/>
            <person name="Reagan R."/>
            <person name="Chakraborty S."/>
            <person name="Walawage S.L."/>
            <person name="Vasquez-Gross H.A."/>
            <person name="Cardeno C."/>
            <person name="Famula R."/>
            <person name="Pratt K."/>
            <person name="Kuruganti S."/>
            <person name="Aradhya M.K."/>
            <person name="Leslie C.A."/>
            <person name="Dandekar A.M."/>
            <person name="Salzberg S.L."/>
            <person name="Wegrzyn J.L."/>
            <person name="Langley C.H."/>
            <person name="Neale D.B."/>
        </authorList>
    </citation>
    <scope>NUCLEOTIDE SEQUENCE</scope>
    <source>
        <tissue evidence="13">Leaves</tissue>
    </source>
</reference>
<feature type="compositionally biased region" description="Basic and acidic residues" evidence="11">
    <location>
        <begin position="258"/>
        <end position="274"/>
    </location>
</feature>
<organism evidence="13 14">
    <name type="scientific">Juglans regia</name>
    <name type="common">English walnut</name>
    <dbReference type="NCBI Taxonomy" id="51240"/>
    <lineage>
        <taxon>Eukaryota</taxon>
        <taxon>Viridiplantae</taxon>
        <taxon>Streptophyta</taxon>
        <taxon>Embryophyta</taxon>
        <taxon>Tracheophyta</taxon>
        <taxon>Spermatophyta</taxon>
        <taxon>Magnoliopsida</taxon>
        <taxon>eudicotyledons</taxon>
        <taxon>Gunneridae</taxon>
        <taxon>Pentapetalae</taxon>
        <taxon>rosids</taxon>
        <taxon>fabids</taxon>
        <taxon>Fagales</taxon>
        <taxon>Juglandaceae</taxon>
        <taxon>Juglans</taxon>
    </lineage>
</organism>
<evidence type="ECO:0000256" key="10">
    <source>
        <dbReference type="SAM" id="Coils"/>
    </source>
</evidence>
<dbReference type="Gene3D" id="3.30.200.20">
    <property type="entry name" value="Phosphorylase Kinase, domain 1"/>
    <property type="match status" value="1"/>
</dbReference>
<evidence type="ECO:0000256" key="1">
    <source>
        <dbReference type="ARBA" id="ARBA00000900"/>
    </source>
</evidence>
<dbReference type="InterPro" id="IPR014729">
    <property type="entry name" value="Rossmann-like_a/b/a_fold"/>
</dbReference>
<feature type="region of interest" description="Disordered" evidence="11">
    <location>
        <begin position="247"/>
        <end position="293"/>
    </location>
</feature>
<reference evidence="13" key="2">
    <citation type="submission" date="2020-03" db="EMBL/GenBank/DDBJ databases">
        <title>Walnut 2.0.</title>
        <authorList>
            <person name="Marrano A."/>
            <person name="Britton M."/>
            <person name="Zimin A.V."/>
            <person name="Zaini P.A."/>
            <person name="Workman R."/>
            <person name="Puiu D."/>
            <person name="Bianco L."/>
            <person name="Allen B.J."/>
            <person name="Troggio M."/>
            <person name="Leslie C.A."/>
            <person name="Timp W."/>
            <person name="Dendekar A."/>
            <person name="Salzberg S.L."/>
            <person name="Neale D.B."/>
        </authorList>
    </citation>
    <scope>NUCLEOTIDE SEQUENCE</scope>
    <source>
        <tissue evidence="13">Leaves</tissue>
    </source>
</reference>
<evidence type="ECO:0000256" key="4">
    <source>
        <dbReference type="ARBA" id="ARBA00022679"/>
    </source>
</evidence>
<dbReference type="Proteomes" id="UP000619265">
    <property type="component" value="Unassembled WGS sequence"/>
</dbReference>
<accession>A0A834CL85</accession>
<dbReference type="GO" id="GO:0005524">
    <property type="term" value="F:ATP binding"/>
    <property type="evidence" value="ECO:0007669"/>
    <property type="project" value="UniProtKB-UniRule"/>
</dbReference>
<dbReference type="InterPro" id="IPR008271">
    <property type="entry name" value="Ser/Thr_kinase_AS"/>
</dbReference>
<feature type="binding site" evidence="9">
    <location>
        <position position="504"/>
    </location>
    <ligand>
        <name>ATP</name>
        <dbReference type="ChEBI" id="CHEBI:30616"/>
    </ligand>
</feature>
<evidence type="ECO:0000313" key="13">
    <source>
        <dbReference type="EMBL" id="KAF5464274.1"/>
    </source>
</evidence>
<dbReference type="EC" id="2.3.2.27" evidence="2"/>
<dbReference type="Gramene" id="Jr07_06710_p1">
    <property type="protein sequence ID" value="cds.Jr07_06710_p1"/>
    <property type="gene ID" value="Jr07_06710"/>
</dbReference>
<comment type="caution">
    <text evidence="13">The sequence shown here is derived from an EMBL/GenBank/DDBJ whole genome shotgun (WGS) entry which is preliminary data.</text>
</comment>
<keyword evidence="6" id="KW-0418">Kinase</keyword>
<dbReference type="PROSITE" id="PS00108">
    <property type="entry name" value="PROTEIN_KINASE_ST"/>
    <property type="match status" value="1"/>
</dbReference>
<protein>
    <recommendedName>
        <fullName evidence="2">RING-type E3 ubiquitin transferase</fullName>
        <ecNumber evidence="2">2.3.2.27</ecNumber>
    </recommendedName>
</protein>
<dbReference type="InterPro" id="IPR000719">
    <property type="entry name" value="Prot_kinase_dom"/>
</dbReference>
<dbReference type="Pfam" id="PF00069">
    <property type="entry name" value="Pkinase"/>
    <property type="match status" value="1"/>
</dbReference>
<name>A0A834CL85_JUGRE</name>